<evidence type="ECO:0000256" key="3">
    <source>
        <dbReference type="ARBA" id="ARBA00022448"/>
    </source>
</evidence>
<keyword evidence="6 12" id="KW-0809">Transit peptide</keyword>
<dbReference type="WBParaSite" id="ALUE_0000757401-mRNA-1">
    <property type="protein sequence ID" value="ALUE_0000757401-mRNA-1"/>
    <property type="gene ID" value="ALUE_0000757401"/>
</dbReference>
<proteinExistence type="inferred from homology"/>
<keyword evidence="11" id="KW-0408">Iron</keyword>
<dbReference type="Proteomes" id="UP000036681">
    <property type="component" value="Unplaced"/>
</dbReference>
<dbReference type="InterPro" id="IPR007992">
    <property type="entry name" value="CybS"/>
</dbReference>
<evidence type="ECO:0000256" key="6">
    <source>
        <dbReference type="ARBA" id="ARBA00022946"/>
    </source>
</evidence>
<keyword evidence="5 12" id="KW-0999">Mitochondrion inner membrane</keyword>
<evidence type="ECO:0000256" key="8">
    <source>
        <dbReference type="ARBA" id="ARBA00023128"/>
    </source>
</evidence>
<name>A0A0M3HWM5_ASCLU</name>
<evidence type="ECO:0000256" key="10">
    <source>
        <dbReference type="PIRSR" id="PIRSR607992-1"/>
    </source>
</evidence>
<comment type="subcellular location">
    <subcellularLocation>
        <location evidence="1 12">Mitochondrion inner membrane</location>
        <topology evidence="1 12">Multi-pass membrane protein</topology>
    </subcellularLocation>
</comment>
<evidence type="ECO:0000313" key="14">
    <source>
        <dbReference type="WBParaSite" id="ALUE_0000757401-mRNA-1"/>
    </source>
</evidence>
<dbReference type="InterPro" id="IPR034804">
    <property type="entry name" value="SQR/QFR_C/D"/>
</dbReference>
<dbReference type="AlphaFoldDB" id="A0A0M3HWM5"/>
<feature type="binding site" description="axial binding residue" evidence="11">
    <location>
        <position position="61"/>
    </location>
    <ligand>
        <name>heme b</name>
        <dbReference type="ChEBI" id="CHEBI:60344"/>
        <note>ligand shared with SDHC</note>
    </ligand>
    <ligandPart>
        <name>Fe</name>
        <dbReference type="ChEBI" id="CHEBI:18248"/>
    </ligandPart>
</feature>
<feature type="binding site" evidence="10">
    <location>
        <position position="73"/>
    </location>
    <ligand>
        <name>a ubiquinone</name>
        <dbReference type="ChEBI" id="CHEBI:16389"/>
        <note>ligand shared with IP/SDHB</note>
    </ligand>
</feature>
<dbReference type="GO" id="GO:0006099">
    <property type="term" value="P:tricarboxylic acid cycle"/>
    <property type="evidence" value="ECO:0007669"/>
    <property type="project" value="TreeGrafter"/>
</dbReference>
<dbReference type="PANTHER" id="PTHR13337">
    <property type="entry name" value="SUCCINATE DEHYDROGENASE"/>
    <property type="match status" value="1"/>
</dbReference>
<dbReference type="GO" id="GO:0006121">
    <property type="term" value="P:mitochondrial electron transport, succinate to ubiquinone"/>
    <property type="evidence" value="ECO:0007669"/>
    <property type="project" value="TreeGrafter"/>
</dbReference>
<dbReference type="CDD" id="cd03496">
    <property type="entry name" value="SQR_TypeC_CybS"/>
    <property type="match status" value="1"/>
</dbReference>
<dbReference type="Pfam" id="PF05328">
    <property type="entry name" value="CybS"/>
    <property type="match status" value="1"/>
</dbReference>
<evidence type="ECO:0000256" key="2">
    <source>
        <dbReference type="ARBA" id="ARBA00007294"/>
    </source>
</evidence>
<evidence type="ECO:0000256" key="9">
    <source>
        <dbReference type="ARBA" id="ARBA00023136"/>
    </source>
</evidence>
<accession>A0A0M3HWM5</accession>
<evidence type="ECO:0000256" key="7">
    <source>
        <dbReference type="ARBA" id="ARBA00022989"/>
    </source>
</evidence>
<keyword evidence="7 12" id="KW-1133">Transmembrane helix</keyword>
<protein>
    <recommendedName>
        <fullName evidence="12">Succinate dehydrogenase [ubiquinone] cytochrome b small subunit</fullName>
    </recommendedName>
</protein>
<reference evidence="14" key="1">
    <citation type="submission" date="2017-02" db="UniProtKB">
        <authorList>
            <consortium name="WormBaseParasite"/>
        </authorList>
    </citation>
    <scope>IDENTIFICATION</scope>
</reference>
<dbReference type="GO" id="GO:0046872">
    <property type="term" value="F:metal ion binding"/>
    <property type="evidence" value="ECO:0007669"/>
    <property type="project" value="UniProtKB-KW"/>
</dbReference>
<keyword evidence="3" id="KW-0813">Transport</keyword>
<comment type="similarity">
    <text evidence="2 12">Belongs to the CybS family.</text>
</comment>
<keyword evidence="13" id="KW-1185">Reference proteome</keyword>
<dbReference type="GO" id="GO:0005743">
    <property type="term" value="C:mitochondrial inner membrane"/>
    <property type="evidence" value="ECO:0007669"/>
    <property type="project" value="UniProtKB-SubCell"/>
</dbReference>
<keyword evidence="9 12" id="KW-0472">Membrane</keyword>
<feature type="transmembrane region" description="Helical" evidence="12">
    <location>
        <begin position="30"/>
        <end position="46"/>
    </location>
</feature>
<feature type="transmembrane region" description="Helical" evidence="12">
    <location>
        <begin position="52"/>
        <end position="74"/>
    </location>
</feature>
<evidence type="ECO:0000313" key="13">
    <source>
        <dbReference type="Proteomes" id="UP000036681"/>
    </source>
</evidence>
<keyword evidence="11" id="KW-0479">Metal-binding</keyword>
<evidence type="ECO:0000256" key="12">
    <source>
        <dbReference type="RuleBase" id="RU364031"/>
    </source>
</evidence>
<dbReference type="GO" id="GO:0048039">
    <property type="term" value="F:ubiquinone binding"/>
    <property type="evidence" value="ECO:0007669"/>
    <property type="project" value="TreeGrafter"/>
</dbReference>
<keyword evidence="8 12" id="KW-0496">Mitochondrion</keyword>
<keyword evidence="4 12" id="KW-0812">Transmembrane</keyword>
<organism evidence="13 14">
    <name type="scientific">Ascaris lumbricoides</name>
    <name type="common">Giant roundworm</name>
    <dbReference type="NCBI Taxonomy" id="6252"/>
    <lineage>
        <taxon>Eukaryota</taxon>
        <taxon>Metazoa</taxon>
        <taxon>Ecdysozoa</taxon>
        <taxon>Nematoda</taxon>
        <taxon>Chromadorea</taxon>
        <taxon>Rhabditida</taxon>
        <taxon>Spirurina</taxon>
        <taxon>Ascaridomorpha</taxon>
        <taxon>Ascaridoidea</taxon>
        <taxon>Ascarididae</taxon>
        <taxon>Ascaris</taxon>
    </lineage>
</organism>
<feature type="transmembrane region" description="Helical" evidence="12">
    <location>
        <begin position="86"/>
        <end position="105"/>
    </location>
</feature>
<sequence length="122" mass="13451">MAARTSVTTPVSKEPFSIEDHSLHFKIERYWAAGMIPLIPTAYFIHTPAMDAVLTVAIVLHVHWGIAGVVSDYARPFVIGDTLARVARASVYIITVILLASLLHFNNSDVGLTKAFEMVWSL</sequence>
<evidence type="ECO:0000256" key="1">
    <source>
        <dbReference type="ARBA" id="ARBA00004448"/>
    </source>
</evidence>
<dbReference type="PANTHER" id="PTHR13337:SF2">
    <property type="entry name" value="SUCCINATE DEHYDROGENASE [UBIQUINONE] CYTOCHROME B SMALL SUBUNIT, MITOCHONDRIAL"/>
    <property type="match status" value="1"/>
</dbReference>
<dbReference type="Gene3D" id="1.20.1300.10">
    <property type="entry name" value="Fumarate reductase/succinate dehydrogenase, transmembrane subunit"/>
    <property type="match status" value="1"/>
</dbReference>
<dbReference type="GO" id="GO:0020037">
    <property type="term" value="F:heme binding"/>
    <property type="evidence" value="ECO:0007669"/>
    <property type="project" value="TreeGrafter"/>
</dbReference>
<evidence type="ECO:0000256" key="11">
    <source>
        <dbReference type="PIRSR" id="PIRSR607992-2"/>
    </source>
</evidence>
<evidence type="ECO:0000256" key="5">
    <source>
        <dbReference type="ARBA" id="ARBA00022792"/>
    </source>
</evidence>
<evidence type="ECO:0000256" key="4">
    <source>
        <dbReference type="ARBA" id="ARBA00022692"/>
    </source>
</evidence>